<evidence type="ECO:0000313" key="3">
    <source>
        <dbReference type="Proteomes" id="UP000314294"/>
    </source>
</evidence>
<comment type="caution">
    <text evidence="2">The sequence shown here is derived from an EMBL/GenBank/DDBJ whole genome shotgun (WGS) entry which is preliminary data.</text>
</comment>
<organism evidence="2 3">
    <name type="scientific">Liparis tanakae</name>
    <name type="common">Tanaka's snailfish</name>
    <dbReference type="NCBI Taxonomy" id="230148"/>
    <lineage>
        <taxon>Eukaryota</taxon>
        <taxon>Metazoa</taxon>
        <taxon>Chordata</taxon>
        <taxon>Craniata</taxon>
        <taxon>Vertebrata</taxon>
        <taxon>Euteleostomi</taxon>
        <taxon>Actinopterygii</taxon>
        <taxon>Neopterygii</taxon>
        <taxon>Teleostei</taxon>
        <taxon>Neoteleostei</taxon>
        <taxon>Acanthomorphata</taxon>
        <taxon>Eupercaria</taxon>
        <taxon>Perciformes</taxon>
        <taxon>Cottioidei</taxon>
        <taxon>Cottales</taxon>
        <taxon>Liparidae</taxon>
        <taxon>Liparis</taxon>
    </lineage>
</organism>
<dbReference type="EMBL" id="SRLO01000485">
    <property type="protein sequence ID" value="TNN54419.1"/>
    <property type="molecule type" value="Genomic_DNA"/>
</dbReference>
<sequence>MVGPSIARQETISPSERLSICLSLPLEDFKGEAGQGLREAMLSRAADVHAFILAEDTTKQEALLRRHHTFVQLHLVSHRGSMDDGVRCARRLLLAAYRAHSDPSQAQYGSLARQHSAQAFP</sequence>
<dbReference type="AlphaFoldDB" id="A0A4Z2GM65"/>
<keyword evidence="3" id="KW-1185">Reference proteome</keyword>
<proteinExistence type="predicted"/>
<gene>
    <name evidence="2" type="ORF">EYF80_035388</name>
</gene>
<feature type="region of interest" description="Disordered" evidence="1">
    <location>
        <begin position="102"/>
        <end position="121"/>
    </location>
</feature>
<name>A0A4Z2GM65_9TELE</name>
<reference evidence="2 3" key="1">
    <citation type="submission" date="2019-03" db="EMBL/GenBank/DDBJ databases">
        <title>First draft genome of Liparis tanakae, snailfish: a comprehensive survey of snailfish specific genes.</title>
        <authorList>
            <person name="Kim W."/>
            <person name="Song I."/>
            <person name="Jeong J.-H."/>
            <person name="Kim D."/>
            <person name="Kim S."/>
            <person name="Ryu S."/>
            <person name="Song J.Y."/>
            <person name="Lee S.K."/>
        </authorList>
    </citation>
    <scope>NUCLEOTIDE SEQUENCE [LARGE SCALE GENOMIC DNA]</scope>
    <source>
        <tissue evidence="2">Muscle</tissue>
    </source>
</reference>
<evidence type="ECO:0000313" key="2">
    <source>
        <dbReference type="EMBL" id="TNN54419.1"/>
    </source>
</evidence>
<dbReference type="Proteomes" id="UP000314294">
    <property type="component" value="Unassembled WGS sequence"/>
</dbReference>
<evidence type="ECO:0000256" key="1">
    <source>
        <dbReference type="SAM" id="MobiDB-lite"/>
    </source>
</evidence>
<accession>A0A4Z2GM65</accession>
<protein>
    <submittedName>
        <fullName evidence="2">Uncharacterized protein</fullName>
    </submittedName>
</protein>